<dbReference type="OrthoDB" id="5319261at2759"/>
<feature type="domain" description="F-box associated beta-propeller type 3" evidence="1">
    <location>
        <begin position="121"/>
        <end position="245"/>
    </location>
</feature>
<dbReference type="Pfam" id="PF08268">
    <property type="entry name" value="FBA_3"/>
    <property type="match status" value="1"/>
</dbReference>
<gene>
    <name evidence="2" type="ORF">FH972_009305</name>
</gene>
<reference evidence="2 3" key="1">
    <citation type="submission" date="2019-06" db="EMBL/GenBank/DDBJ databases">
        <title>A chromosomal-level reference genome of Carpinus fangiana (Coryloideae, Betulaceae).</title>
        <authorList>
            <person name="Yang X."/>
            <person name="Wang Z."/>
            <person name="Zhang L."/>
            <person name="Hao G."/>
            <person name="Liu J."/>
            <person name="Yang Y."/>
        </authorList>
    </citation>
    <scope>NUCLEOTIDE SEQUENCE [LARGE SCALE GENOMIC DNA]</scope>
    <source>
        <strain evidence="2">Cfa_2016G</strain>
        <tissue evidence="2">Leaf</tissue>
    </source>
</reference>
<proteinExistence type="predicted"/>
<organism evidence="2 3">
    <name type="scientific">Carpinus fangiana</name>
    <dbReference type="NCBI Taxonomy" id="176857"/>
    <lineage>
        <taxon>Eukaryota</taxon>
        <taxon>Viridiplantae</taxon>
        <taxon>Streptophyta</taxon>
        <taxon>Embryophyta</taxon>
        <taxon>Tracheophyta</taxon>
        <taxon>Spermatophyta</taxon>
        <taxon>Magnoliopsida</taxon>
        <taxon>eudicotyledons</taxon>
        <taxon>Gunneridae</taxon>
        <taxon>Pentapetalae</taxon>
        <taxon>rosids</taxon>
        <taxon>fabids</taxon>
        <taxon>Fagales</taxon>
        <taxon>Betulaceae</taxon>
        <taxon>Carpinus</taxon>
    </lineage>
</organism>
<evidence type="ECO:0000259" key="1">
    <source>
        <dbReference type="Pfam" id="PF08268"/>
    </source>
</evidence>
<dbReference type="InterPro" id="IPR013187">
    <property type="entry name" value="F-box-assoc_dom_typ3"/>
</dbReference>
<dbReference type="AlphaFoldDB" id="A0A5N6R330"/>
<protein>
    <recommendedName>
        <fullName evidence="1">F-box associated beta-propeller type 3 domain-containing protein</fullName>
    </recommendedName>
</protein>
<dbReference type="EMBL" id="CM017323">
    <property type="protein sequence ID" value="KAE8023630.1"/>
    <property type="molecule type" value="Genomic_DNA"/>
</dbReference>
<accession>A0A5N6R330</accession>
<name>A0A5N6R330_9ROSI</name>
<dbReference type="Proteomes" id="UP000327013">
    <property type="component" value="Chromosome 3"/>
</dbReference>
<keyword evidence="3" id="KW-1185">Reference proteome</keyword>
<sequence length="263" mass="30115">MSLLLGLRRVSQSFNTLIRHRSLAHRHFNTQSCSRRVLFYAVKGGSSHLPSGECFYSAKIHKDGALGPAIRLPPISIPFEKISGSTTAVLNDKISLRIGRKTRIYSPDTGDCDGAHDDPAVKYILAFDMKEEQFRKIPLPYDSDSFSGYLIQTCGHLAFIEDMWKKGWEGSSDDKLKLWILEDDKWVYKPIHYPLRFWFVYSSLLAFNYITGEMLLQFRDTTLFLYCNTKTGTFREVQVSGFPHGNGSKHDYFGFRVIDVKFG</sequence>
<evidence type="ECO:0000313" key="3">
    <source>
        <dbReference type="Proteomes" id="UP000327013"/>
    </source>
</evidence>
<evidence type="ECO:0000313" key="2">
    <source>
        <dbReference type="EMBL" id="KAE8023630.1"/>
    </source>
</evidence>